<dbReference type="Pfam" id="PF01018">
    <property type="entry name" value="GTP1_OBG"/>
    <property type="match status" value="1"/>
</dbReference>
<reference evidence="8 9" key="1">
    <citation type="journal article" date="2015" name="Genome Biol. Evol.">
        <title>Distinctive Genome Reduction Rates Revealed by Genomic Analyses of Two Coxiella-Like Endosymbionts in Ticks.</title>
        <authorList>
            <person name="Gottlieb Y."/>
            <person name="Lalzar I."/>
            <person name="Klasson L."/>
        </authorList>
    </citation>
    <scope>NUCLEOTIDE SEQUENCE [LARGE SCALE GENOMIC DNA]</scope>
    <source>
        <strain evidence="8 9">CRt</strain>
    </source>
</reference>
<dbReference type="InterPro" id="IPR031167">
    <property type="entry name" value="G_OBG"/>
</dbReference>
<dbReference type="Pfam" id="PF01926">
    <property type="entry name" value="MMR_HSR1"/>
    <property type="match status" value="1"/>
</dbReference>
<feature type="binding site" evidence="5">
    <location>
        <begin position="284"/>
        <end position="287"/>
    </location>
    <ligand>
        <name>GTP</name>
        <dbReference type="ChEBI" id="CHEBI:37565"/>
    </ligand>
</feature>
<dbReference type="NCBIfam" id="TIGR02729">
    <property type="entry name" value="Obg_CgtA"/>
    <property type="match status" value="1"/>
</dbReference>
<comment type="similarity">
    <text evidence="1 5">Belongs to the TRAFAC class OBG-HflX-like GTPase superfamily. OBG GTPase family.</text>
</comment>
<dbReference type="PROSITE" id="PS51710">
    <property type="entry name" value="G_OBG"/>
    <property type="match status" value="1"/>
</dbReference>
<proteinExistence type="inferred from homology"/>
<feature type="domain" description="OBG-type G" evidence="6">
    <location>
        <begin position="160"/>
        <end position="334"/>
    </location>
</feature>
<dbReference type="InterPro" id="IPR006073">
    <property type="entry name" value="GTP-bd"/>
</dbReference>
<dbReference type="HAMAP" id="MF_01454">
    <property type="entry name" value="GTPase_Obg"/>
    <property type="match status" value="1"/>
</dbReference>
<dbReference type="Proteomes" id="UP000063965">
    <property type="component" value="Chromosome"/>
</dbReference>
<dbReference type="PIRSF" id="PIRSF002401">
    <property type="entry name" value="GTP_bd_Obg/CgtA"/>
    <property type="match status" value="1"/>
</dbReference>
<dbReference type="EC" id="3.6.5.-" evidence="5"/>
<feature type="binding site" evidence="5">
    <location>
        <position position="173"/>
    </location>
    <ligand>
        <name>Mg(2+)</name>
        <dbReference type="ChEBI" id="CHEBI:18420"/>
    </ligand>
</feature>
<feature type="binding site" evidence="5">
    <location>
        <begin position="213"/>
        <end position="216"/>
    </location>
    <ligand>
        <name>GTP</name>
        <dbReference type="ChEBI" id="CHEBI:37565"/>
    </ligand>
</feature>
<feature type="domain" description="Obg" evidence="7">
    <location>
        <begin position="1"/>
        <end position="159"/>
    </location>
</feature>
<comment type="function">
    <text evidence="5">An essential GTPase which binds GTP, GDP and possibly (p)ppGpp with moderate affinity, with high nucleotide exchange rates and a fairly low GTP hydrolysis rate. Plays a role in control of the cell cycle, stress response, ribosome biogenesis and in those bacteria that undergo differentiation, in morphogenesis control.</text>
</comment>
<sequence>MKFVDEVFVQVEGGNGGYGCLSFRREKFTPRGGADGGDGGQGGSVYFIADKSVNTLVEFRYQRLLRAQNGQPGMGKLRSGKKGEDLVVSVPLGTMVYDKETEELIGDLMQEGQKLCVAQGGRYGLGNAYFKSSTNRAPRKTTSGEEGEKRKLKLELKLLADVGLLGLPNAGKSSFIRAVSKATPKISDYPFTTLYPHLGVVRIGEYRSFVIADIPGIIEGATAGAGVGIQFLRHLERTQILLHIVDTAPVEGLDSVVQAVKAIVDELKRFSSQLLEKPRWLVFNKTDLLPPEEIEPRCKAVIKELNWHGPVYKISALKYEGTQKLWKLCYDLMEFIEKKK</sequence>
<dbReference type="EMBL" id="CP011126">
    <property type="protein sequence ID" value="AKQ33845.1"/>
    <property type="molecule type" value="Genomic_DNA"/>
</dbReference>
<dbReference type="InterPro" id="IPR036726">
    <property type="entry name" value="GTP1_OBG_dom_sf"/>
</dbReference>
<evidence type="ECO:0000256" key="2">
    <source>
        <dbReference type="ARBA" id="ARBA00022741"/>
    </source>
</evidence>
<dbReference type="NCBIfam" id="NF008956">
    <property type="entry name" value="PRK12299.1"/>
    <property type="match status" value="1"/>
</dbReference>
<evidence type="ECO:0000259" key="7">
    <source>
        <dbReference type="PROSITE" id="PS51883"/>
    </source>
</evidence>
<dbReference type="InterPro" id="IPR027417">
    <property type="entry name" value="P-loop_NTPase"/>
</dbReference>
<keyword evidence="4 5" id="KW-0342">GTP-binding</keyword>
<evidence type="ECO:0000313" key="8">
    <source>
        <dbReference type="EMBL" id="AKQ33845.1"/>
    </source>
</evidence>
<organism evidence="8 9">
    <name type="scientific">Candidatus Coxiella mudrowiae</name>
    <dbReference type="NCBI Taxonomy" id="2054173"/>
    <lineage>
        <taxon>Bacteria</taxon>
        <taxon>Pseudomonadati</taxon>
        <taxon>Pseudomonadota</taxon>
        <taxon>Gammaproteobacteria</taxon>
        <taxon>Legionellales</taxon>
        <taxon>Coxiellaceae</taxon>
        <taxon>Coxiella</taxon>
    </lineage>
</organism>
<accession>A0ABM5UVC3</accession>
<name>A0ABM5UVC3_9COXI</name>
<dbReference type="PRINTS" id="PR00326">
    <property type="entry name" value="GTP1OBG"/>
</dbReference>
<keyword evidence="5" id="KW-0963">Cytoplasm</keyword>
<evidence type="ECO:0000256" key="5">
    <source>
        <dbReference type="HAMAP-Rule" id="MF_01454"/>
    </source>
</evidence>
<feature type="binding site" evidence="5">
    <location>
        <begin position="166"/>
        <end position="173"/>
    </location>
    <ligand>
        <name>GTP</name>
        <dbReference type="ChEBI" id="CHEBI:37565"/>
    </ligand>
</feature>
<dbReference type="SUPFAM" id="SSF52540">
    <property type="entry name" value="P-loop containing nucleoside triphosphate hydrolases"/>
    <property type="match status" value="1"/>
</dbReference>
<comment type="subcellular location">
    <subcellularLocation>
        <location evidence="5">Cytoplasm</location>
    </subcellularLocation>
</comment>
<keyword evidence="9" id="KW-1185">Reference proteome</keyword>
<dbReference type="PANTHER" id="PTHR11702">
    <property type="entry name" value="DEVELOPMENTALLY REGULATED GTP-BINDING PROTEIN-RELATED"/>
    <property type="match status" value="1"/>
</dbReference>
<dbReference type="CDD" id="cd01898">
    <property type="entry name" value="Obg"/>
    <property type="match status" value="1"/>
</dbReference>
<dbReference type="Gene3D" id="3.40.50.300">
    <property type="entry name" value="P-loop containing nucleotide triphosphate hydrolases"/>
    <property type="match status" value="1"/>
</dbReference>
<evidence type="ECO:0000313" key="9">
    <source>
        <dbReference type="Proteomes" id="UP000063965"/>
    </source>
</evidence>
<dbReference type="PANTHER" id="PTHR11702:SF31">
    <property type="entry name" value="MITOCHONDRIAL RIBOSOME-ASSOCIATED GTPASE 2"/>
    <property type="match status" value="1"/>
</dbReference>
<evidence type="ECO:0000256" key="3">
    <source>
        <dbReference type="ARBA" id="ARBA00022842"/>
    </source>
</evidence>
<feature type="binding site" evidence="5">
    <location>
        <begin position="191"/>
        <end position="195"/>
    </location>
    <ligand>
        <name>GTP</name>
        <dbReference type="ChEBI" id="CHEBI:37565"/>
    </ligand>
</feature>
<feature type="binding site" evidence="5">
    <location>
        <position position="193"/>
    </location>
    <ligand>
        <name>Mg(2+)</name>
        <dbReference type="ChEBI" id="CHEBI:18420"/>
    </ligand>
</feature>
<feature type="binding site" evidence="5">
    <location>
        <begin position="315"/>
        <end position="317"/>
    </location>
    <ligand>
        <name>GTP</name>
        <dbReference type="ChEBI" id="CHEBI:37565"/>
    </ligand>
</feature>
<dbReference type="InterPro" id="IPR006169">
    <property type="entry name" value="GTP1_OBG_dom"/>
</dbReference>
<evidence type="ECO:0000256" key="1">
    <source>
        <dbReference type="ARBA" id="ARBA00007699"/>
    </source>
</evidence>
<dbReference type="NCBIfam" id="NF008955">
    <property type="entry name" value="PRK12297.1"/>
    <property type="match status" value="1"/>
</dbReference>
<dbReference type="Gene3D" id="2.70.210.12">
    <property type="entry name" value="GTP1/OBG domain"/>
    <property type="match status" value="1"/>
</dbReference>
<dbReference type="InterPro" id="IPR006074">
    <property type="entry name" value="GTP1-OBG_CS"/>
</dbReference>
<comment type="subunit">
    <text evidence="5">Monomer.</text>
</comment>
<dbReference type="InterPro" id="IPR014100">
    <property type="entry name" value="GTP-bd_Obg/CgtA"/>
</dbReference>
<comment type="cofactor">
    <cofactor evidence="5">
        <name>Mg(2+)</name>
        <dbReference type="ChEBI" id="CHEBI:18420"/>
    </cofactor>
</comment>
<evidence type="ECO:0000259" key="6">
    <source>
        <dbReference type="PROSITE" id="PS51710"/>
    </source>
</evidence>
<dbReference type="SUPFAM" id="SSF82051">
    <property type="entry name" value="Obg GTP-binding protein N-terminal domain"/>
    <property type="match status" value="1"/>
</dbReference>
<evidence type="ECO:0000256" key="4">
    <source>
        <dbReference type="ARBA" id="ARBA00023134"/>
    </source>
</evidence>
<dbReference type="PROSITE" id="PS00905">
    <property type="entry name" value="GTP1_OBG"/>
    <property type="match status" value="1"/>
</dbReference>
<keyword evidence="3 5" id="KW-0460">Magnesium</keyword>
<gene>
    <name evidence="5 8" type="primary">obg</name>
    <name evidence="8" type="ORF">CleRT_12510</name>
</gene>
<keyword evidence="2 5" id="KW-0547">Nucleotide-binding</keyword>
<keyword evidence="5" id="KW-0378">Hydrolase</keyword>
<dbReference type="RefSeq" id="WP_048875501.1">
    <property type="nucleotide sequence ID" value="NZ_CP011126.1"/>
</dbReference>
<keyword evidence="5" id="KW-0479">Metal-binding</keyword>
<dbReference type="InterPro" id="IPR045086">
    <property type="entry name" value="OBG_GTPase"/>
</dbReference>
<protein>
    <recommendedName>
        <fullName evidence="5">GTPase Obg</fullName>
        <ecNumber evidence="5">3.6.5.-</ecNumber>
    </recommendedName>
    <alternativeName>
        <fullName evidence="5">GTP-binding protein Obg</fullName>
    </alternativeName>
</protein>
<dbReference type="PROSITE" id="PS51883">
    <property type="entry name" value="OBG"/>
    <property type="match status" value="1"/>
</dbReference>